<dbReference type="OrthoDB" id="82282at2157"/>
<dbReference type="STRING" id="555875.SAMN04488124_3318"/>
<feature type="transmembrane region" description="Helical" evidence="2">
    <location>
        <begin position="168"/>
        <end position="186"/>
    </location>
</feature>
<dbReference type="Proteomes" id="UP000243250">
    <property type="component" value="Unassembled WGS sequence"/>
</dbReference>
<feature type="domain" description="DUF1616" evidence="3">
    <location>
        <begin position="14"/>
        <end position="317"/>
    </location>
</feature>
<evidence type="ECO:0000256" key="2">
    <source>
        <dbReference type="SAM" id="Phobius"/>
    </source>
</evidence>
<feature type="transmembrane region" description="Helical" evidence="2">
    <location>
        <begin position="110"/>
        <end position="133"/>
    </location>
</feature>
<dbReference type="EMBL" id="FOYS01000006">
    <property type="protein sequence ID" value="SFR67067.1"/>
    <property type="molecule type" value="Genomic_DNA"/>
</dbReference>
<evidence type="ECO:0000259" key="3">
    <source>
        <dbReference type="Pfam" id="PF07760"/>
    </source>
</evidence>
<organism evidence="4 5">
    <name type="scientific">Halogeometricum limi</name>
    <dbReference type="NCBI Taxonomy" id="555875"/>
    <lineage>
        <taxon>Archaea</taxon>
        <taxon>Methanobacteriati</taxon>
        <taxon>Methanobacteriota</taxon>
        <taxon>Stenosarchaea group</taxon>
        <taxon>Halobacteria</taxon>
        <taxon>Halobacteriales</taxon>
        <taxon>Haloferacaceae</taxon>
        <taxon>Halogeometricum</taxon>
    </lineage>
</organism>
<feature type="transmembrane region" description="Helical" evidence="2">
    <location>
        <begin position="7"/>
        <end position="29"/>
    </location>
</feature>
<feature type="transmembrane region" description="Helical" evidence="2">
    <location>
        <begin position="35"/>
        <end position="57"/>
    </location>
</feature>
<dbReference type="InterPro" id="IPR011674">
    <property type="entry name" value="DUF1616"/>
</dbReference>
<proteinExistence type="predicted"/>
<sequence length="355" mass="38562">MPRRTVSAVDLLVVVGFTAFTAMLVFAPPVDSPPLRAFCGAVFVLFVPGYALLAVLFPERISSDRVRLADDIRLSIRRGLTDLERAVLSFGTSLALAVLVGLLVDVSPWRLGLVPVFAGLGSLTVLFALGAVVRRRRTAASRRFDPDLFRGLRTGASAWLRPSSGTEVVLNVLLVLAVLLAGYSFVAPQEPTEFTEFYLLSEQNGTLSGQEFETELVNGEPQTYVVGVGNHEGQRETYTVVVTLQSDEASGTTPVERRELDRFEVAVGANQTEHTRHTVEPTVTGEGLRLTYLLYRETVPPNPSPANAYRELHLLVNVTEPTTEDDASNSFDGAWPDVDARSGDSIVESGLASRT</sequence>
<gene>
    <name evidence="4" type="ORF">SAMN04488124_3318</name>
</gene>
<name>A0A1I6IJW8_9EURY</name>
<dbReference type="RefSeq" id="WP_089882984.1">
    <property type="nucleotide sequence ID" value="NZ_FOYS01000006.1"/>
</dbReference>
<feature type="region of interest" description="Disordered" evidence="1">
    <location>
        <begin position="321"/>
        <end position="355"/>
    </location>
</feature>
<dbReference type="InterPro" id="IPR014495">
    <property type="entry name" value="UCP018671"/>
</dbReference>
<evidence type="ECO:0000313" key="4">
    <source>
        <dbReference type="EMBL" id="SFR67067.1"/>
    </source>
</evidence>
<feature type="transmembrane region" description="Helical" evidence="2">
    <location>
        <begin position="86"/>
        <end position="104"/>
    </location>
</feature>
<protein>
    <submittedName>
        <fullName evidence="4">Uncharacterized membrane protein</fullName>
    </submittedName>
</protein>
<dbReference type="Pfam" id="PF07760">
    <property type="entry name" value="DUF1616"/>
    <property type="match status" value="1"/>
</dbReference>
<keyword evidence="5" id="KW-1185">Reference proteome</keyword>
<reference evidence="5" key="1">
    <citation type="submission" date="2016-10" db="EMBL/GenBank/DDBJ databases">
        <authorList>
            <person name="Varghese N."/>
            <person name="Submissions S."/>
        </authorList>
    </citation>
    <scope>NUCLEOTIDE SEQUENCE [LARGE SCALE GENOMIC DNA]</scope>
    <source>
        <strain evidence="5">CGMCC 1.8711</strain>
    </source>
</reference>
<dbReference type="PIRSF" id="PIRSF018671">
    <property type="entry name" value="UCP018671"/>
    <property type="match status" value="1"/>
</dbReference>
<keyword evidence="2" id="KW-1133">Transmembrane helix</keyword>
<evidence type="ECO:0000256" key="1">
    <source>
        <dbReference type="SAM" id="MobiDB-lite"/>
    </source>
</evidence>
<keyword evidence="2" id="KW-0812">Transmembrane</keyword>
<accession>A0A1I6IJW8</accession>
<dbReference type="AlphaFoldDB" id="A0A1I6IJW8"/>
<keyword evidence="2" id="KW-0472">Membrane</keyword>
<evidence type="ECO:0000313" key="5">
    <source>
        <dbReference type="Proteomes" id="UP000243250"/>
    </source>
</evidence>